<dbReference type="AlphaFoldDB" id="A0A7U3YLL8"/>
<dbReference type="InterPro" id="IPR002020">
    <property type="entry name" value="Citrate_synthase"/>
</dbReference>
<evidence type="ECO:0000256" key="5">
    <source>
        <dbReference type="ARBA" id="ARBA00049288"/>
    </source>
</evidence>
<protein>
    <recommendedName>
        <fullName evidence="6">Citrate synthase</fullName>
    </recommendedName>
</protein>
<dbReference type="PROSITE" id="PS00480">
    <property type="entry name" value="CITRATE_SYNTHASE"/>
    <property type="match status" value="1"/>
</dbReference>
<evidence type="ECO:0000256" key="7">
    <source>
        <dbReference type="PIRSR" id="PIRSR001369-1"/>
    </source>
</evidence>
<dbReference type="EMBL" id="CP002364">
    <property type="protein sequence ID" value="ADW17658.1"/>
    <property type="molecule type" value="Genomic_DNA"/>
</dbReference>
<dbReference type="PANTHER" id="PTHR11739">
    <property type="entry name" value="CITRATE SYNTHASE"/>
    <property type="match status" value="1"/>
</dbReference>
<evidence type="ECO:0000313" key="10">
    <source>
        <dbReference type="Proteomes" id="UP000006365"/>
    </source>
</evidence>
<organism evidence="9 10">
    <name type="scientific">Desulfobulbus propionicus (strain ATCC 33891 / DSM 2032 / VKM B-1956 / 1pr3)</name>
    <dbReference type="NCBI Taxonomy" id="577650"/>
    <lineage>
        <taxon>Bacteria</taxon>
        <taxon>Pseudomonadati</taxon>
        <taxon>Thermodesulfobacteriota</taxon>
        <taxon>Desulfobulbia</taxon>
        <taxon>Desulfobulbales</taxon>
        <taxon>Desulfobulbaceae</taxon>
        <taxon>Desulfobulbus</taxon>
    </lineage>
</organism>
<evidence type="ECO:0000256" key="8">
    <source>
        <dbReference type="RuleBase" id="RU003406"/>
    </source>
</evidence>
<keyword evidence="3" id="KW-0816">Tricarboxylic acid cycle</keyword>
<dbReference type="Gene3D" id="1.10.580.10">
    <property type="entry name" value="Citrate Synthase, domain 1"/>
    <property type="match status" value="1"/>
</dbReference>
<dbReference type="NCBIfam" id="TIGR01800">
    <property type="entry name" value="cit_synth_II"/>
    <property type="match status" value="1"/>
</dbReference>
<dbReference type="Gene3D" id="1.10.230.10">
    <property type="entry name" value="Cytochrome P450-Terp, domain 2"/>
    <property type="match status" value="1"/>
</dbReference>
<feature type="active site" evidence="7">
    <location>
        <position position="318"/>
    </location>
</feature>
<evidence type="ECO:0000313" key="9">
    <source>
        <dbReference type="EMBL" id="ADW17658.1"/>
    </source>
</evidence>
<comment type="catalytic activity">
    <reaction evidence="5">
        <text>oxaloacetate + acetyl-CoA + H2O = citrate + CoA + H(+)</text>
        <dbReference type="Rhea" id="RHEA:16845"/>
        <dbReference type="ChEBI" id="CHEBI:15377"/>
        <dbReference type="ChEBI" id="CHEBI:15378"/>
        <dbReference type="ChEBI" id="CHEBI:16452"/>
        <dbReference type="ChEBI" id="CHEBI:16947"/>
        <dbReference type="ChEBI" id="CHEBI:57287"/>
        <dbReference type="ChEBI" id="CHEBI:57288"/>
        <dbReference type="EC" id="2.3.3.16"/>
    </reaction>
</comment>
<dbReference type="InterPro" id="IPR019810">
    <property type="entry name" value="Citrate_synthase_AS"/>
</dbReference>
<dbReference type="InterPro" id="IPR016143">
    <property type="entry name" value="Citrate_synth-like_sm_a-sub"/>
</dbReference>
<feature type="active site" evidence="7">
    <location>
        <position position="267"/>
    </location>
</feature>
<evidence type="ECO:0000256" key="1">
    <source>
        <dbReference type="ARBA" id="ARBA00004751"/>
    </source>
</evidence>
<keyword evidence="4 6" id="KW-0808">Transferase</keyword>
<dbReference type="PRINTS" id="PR00143">
    <property type="entry name" value="CITRTSNTHASE"/>
</dbReference>
<dbReference type="GO" id="GO:0036440">
    <property type="term" value="F:citrate synthase activity"/>
    <property type="evidence" value="ECO:0007669"/>
    <property type="project" value="UniProtKB-EC"/>
</dbReference>
<gene>
    <name evidence="9" type="ordered locus">Despr_1504</name>
</gene>
<dbReference type="KEGG" id="dpr:Despr_1504"/>
<name>A0A7U3YLL8_DESPD</name>
<comment type="pathway">
    <text evidence="1">Carbohydrate metabolism; tricarboxylic acid cycle; isocitrate from oxaloacetate: step 1/2.</text>
</comment>
<dbReference type="GO" id="GO:0005829">
    <property type="term" value="C:cytosol"/>
    <property type="evidence" value="ECO:0007669"/>
    <property type="project" value="TreeGrafter"/>
</dbReference>
<dbReference type="Proteomes" id="UP000006365">
    <property type="component" value="Chromosome"/>
</dbReference>
<evidence type="ECO:0000256" key="2">
    <source>
        <dbReference type="ARBA" id="ARBA00010566"/>
    </source>
</evidence>
<dbReference type="SUPFAM" id="SSF48256">
    <property type="entry name" value="Citrate synthase"/>
    <property type="match status" value="1"/>
</dbReference>
<dbReference type="InterPro" id="IPR024176">
    <property type="entry name" value="Citrate_synthase_bac-typ"/>
</dbReference>
<dbReference type="GO" id="GO:0006099">
    <property type="term" value="P:tricarboxylic acid cycle"/>
    <property type="evidence" value="ECO:0007669"/>
    <property type="project" value="UniProtKB-UniPathway"/>
</dbReference>
<proteinExistence type="inferred from homology"/>
<sequence length="382" mass="42398">MTTPSTLPAKPFEAGLADVIACNSSICLVDGDNCRLLYRGYDIVDLAEHSTFEEVAYLLWYGRLPGFVEFQAFLDGFTGCMKLPVETVMILRMFPHAATPMEVLRTAVSSMGHWDPDSGNTRLDASLRKAQRLTERIPLIIASHQRLRDGKEPIEPRSNYGIAFNFLYTLQGREPDPIMVKAMDTALILHADHELNASTFAARVTAATMTDIYSAVTSAIAALKGPLHGGANAEVMRMLEEIGKPERAADWVLPRLAEKVKIPGFGHRVYRCEDPRATILRKEVNKITALTGETQLYETAQAVEELMLANSKVFANVDFYSAPLYHAMGIPVELFTPIFAVSRVVGWTAHILEQWKNNRLIRPTAHYTGPALTSYVNIGSRS</sequence>
<keyword evidence="9" id="KW-0012">Acyltransferase</keyword>
<dbReference type="GO" id="GO:0005975">
    <property type="term" value="P:carbohydrate metabolic process"/>
    <property type="evidence" value="ECO:0007669"/>
    <property type="project" value="TreeGrafter"/>
</dbReference>
<comment type="similarity">
    <text evidence="2 6 8">Belongs to the citrate synthase family.</text>
</comment>
<dbReference type="PANTHER" id="PTHR11739:SF4">
    <property type="entry name" value="CITRATE SYNTHASE, PEROXISOMAL"/>
    <property type="match status" value="1"/>
</dbReference>
<dbReference type="InterPro" id="IPR016142">
    <property type="entry name" value="Citrate_synth-like_lrg_a-sub"/>
</dbReference>
<dbReference type="PIRSF" id="PIRSF001369">
    <property type="entry name" value="Citrate_synth"/>
    <property type="match status" value="1"/>
</dbReference>
<dbReference type="RefSeq" id="WP_015724199.1">
    <property type="nucleotide sequence ID" value="NC_014972.1"/>
</dbReference>
<accession>A0A7U3YLL8</accession>
<dbReference type="InterPro" id="IPR011278">
    <property type="entry name" value="2-MeCitrate/Citrate_synth_II"/>
</dbReference>
<keyword evidence="10" id="KW-1185">Reference proteome</keyword>
<evidence type="ECO:0000256" key="6">
    <source>
        <dbReference type="PIRNR" id="PIRNR001369"/>
    </source>
</evidence>
<dbReference type="InterPro" id="IPR036969">
    <property type="entry name" value="Citrate_synthase_sf"/>
</dbReference>
<dbReference type="Pfam" id="PF00285">
    <property type="entry name" value="Citrate_synt"/>
    <property type="match status" value="1"/>
</dbReference>
<evidence type="ECO:0000256" key="3">
    <source>
        <dbReference type="ARBA" id="ARBA00022532"/>
    </source>
</evidence>
<reference evidence="9 10" key="1">
    <citation type="journal article" date="2011" name="Stand. Genomic Sci.">
        <title>Complete genome sequence of Desulfobulbus propionicus type strain (1pr3).</title>
        <authorList>
            <person name="Pagani I."/>
            <person name="Lapidus A."/>
            <person name="Nolan M."/>
            <person name="Lucas S."/>
            <person name="Hammon N."/>
            <person name="Deshpande S."/>
            <person name="Cheng J.F."/>
            <person name="Chertkov O."/>
            <person name="Davenport K."/>
            <person name="Tapia R."/>
            <person name="Han C."/>
            <person name="Goodwin L."/>
            <person name="Pitluck S."/>
            <person name="Liolios K."/>
            <person name="Mavromatis K."/>
            <person name="Ivanova N."/>
            <person name="Mikhailova N."/>
            <person name="Pati A."/>
            <person name="Chen A."/>
            <person name="Palaniappan K."/>
            <person name="Land M."/>
            <person name="Hauser L."/>
            <person name="Chang Y.J."/>
            <person name="Jeffries C.D."/>
            <person name="Detter J.C."/>
            <person name="Brambilla E."/>
            <person name="Kannan K.P."/>
            <person name="Djao O.D."/>
            <person name="Rohde M."/>
            <person name="Pukall R."/>
            <person name="Spring S."/>
            <person name="Goker M."/>
            <person name="Sikorski J."/>
            <person name="Woyke T."/>
            <person name="Bristow J."/>
            <person name="Eisen J.A."/>
            <person name="Markowitz V."/>
            <person name="Hugenholtz P."/>
            <person name="Kyrpides N.C."/>
            <person name="Klenk H.P."/>
        </authorList>
    </citation>
    <scope>NUCLEOTIDE SEQUENCE [LARGE SCALE GENOMIC DNA]</scope>
    <source>
        <strain evidence="10">ATCC 33891 / DSM 2032 / 1pr3</strain>
    </source>
</reference>
<evidence type="ECO:0000256" key="4">
    <source>
        <dbReference type="ARBA" id="ARBA00022679"/>
    </source>
</evidence>
<dbReference type="UniPathway" id="UPA00223">
    <property type="reaction ID" value="UER00717"/>
</dbReference>